<dbReference type="EMBL" id="KL659601">
    <property type="protein sequence ID" value="KFA69231.1"/>
    <property type="molecule type" value="Genomic_DNA"/>
</dbReference>
<dbReference type="Proteomes" id="UP000028524">
    <property type="component" value="Unassembled WGS sequence"/>
</dbReference>
<name>A0A084QZ46_STAC4</name>
<evidence type="ECO:0000313" key="3">
    <source>
        <dbReference type="Proteomes" id="UP000028524"/>
    </source>
</evidence>
<dbReference type="HOGENOM" id="CLU_1887125_0_0_1"/>
<sequence>MGELEGTIRSLPDSLSTEVLSRDRSLDLSSRQPPPQHQALNPPTSVSHQTSTHAPVDAAGKDDPLDPTPCGAPRQPQLLTVPVPTARPPPPNLAAGRRASARRHGAPPAASWPHLGREQQHRQRAMGPSLFKVVC</sequence>
<dbReference type="AlphaFoldDB" id="A0A084QZ46"/>
<feature type="region of interest" description="Disordered" evidence="1">
    <location>
        <begin position="1"/>
        <end position="135"/>
    </location>
</feature>
<evidence type="ECO:0000313" key="2">
    <source>
        <dbReference type="EMBL" id="KFA69231.1"/>
    </source>
</evidence>
<keyword evidence="3" id="KW-1185">Reference proteome</keyword>
<accession>A0A084QZ46</accession>
<proteinExistence type="predicted"/>
<dbReference type="InParanoid" id="A0A084QZ46"/>
<feature type="compositionally biased region" description="Polar residues" evidence="1">
    <location>
        <begin position="38"/>
        <end position="53"/>
    </location>
</feature>
<gene>
    <name evidence="2" type="ORF">S40285_09812</name>
</gene>
<reference evidence="2 3" key="1">
    <citation type="journal article" date="2014" name="BMC Genomics">
        <title>Comparative genome sequencing reveals chemotype-specific gene clusters in the toxigenic black mold Stachybotrys.</title>
        <authorList>
            <person name="Semeiks J."/>
            <person name="Borek D."/>
            <person name="Otwinowski Z."/>
            <person name="Grishin N.V."/>
        </authorList>
    </citation>
    <scope>NUCLEOTIDE SEQUENCE [LARGE SCALE GENOMIC DNA]</scope>
    <source>
        <strain evidence="2 3">IBT 40285</strain>
    </source>
</reference>
<protein>
    <submittedName>
        <fullName evidence="2">Uncharacterized protein</fullName>
    </submittedName>
</protein>
<organism evidence="2 3">
    <name type="scientific">Stachybotrys chlorohalonatus (strain IBT 40285)</name>
    <dbReference type="NCBI Taxonomy" id="1283841"/>
    <lineage>
        <taxon>Eukaryota</taxon>
        <taxon>Fungi</taxon>
        <taxon>Dikarya</taxon>
        <taxon>Ascomycota</taxon>
        <taxon>Pezizomycotina</taxon>
        <taxon>Sordariomycetes</taxon>
        <taxon>Hypocreomycetidae</taxon>
        <taxon>Hypocreales</taxon>
        <taxon>Stachybotryaceae</taxon>
        <taxon>Stachybotrys</taxon>
    </lineage>
</organism>
<evidence type="ECO:0000256" key="1">
    <source>
        <dbReference type="SAM" id="MobiDB-lite"/>
    </source>
</evidence>